<proteinExistence type="predicted"/>
<feature type="compositionally biased region" description="Basic and acidic residues" evidence="7">
    <location>
        <begin position="813"/>
        <end position="824"/>
    </location>
</feature>
<evidence type="ECO:0000256" key="3">
    <source>
        <dbReference type="ARBA" id="ARBA00022729"/>
    </source>
</evidence>
<evidence type="ECO:0000256" key="4">
    <source>
        <dbReference type="ARBA" id="ARBA00022989"/>
    </source>
</evidence>
<dbReference type="SMART" id="SM00220">
    <property type="entry name" value="S_TKc"/>
    <property type="match status" value="1"/>
</dbReference>
<protein>
    <submittedName>
        <fullName evidence="12">Receptor protein kinase ZmPK1</fullName>
    </submittedName>
</protein>
<dbReference type="Gene3D" id="3.30.200.20">
    <property type="entry name" value="Phosphorylase Kinase, domain 1"/>
    <property type="match status" value="1"/>
</dbReference>
<comment type="subcellular location">
    <subcellularLocation>
        <location evidence="1">Membrane</location>
        <topology evidence="1">Single-pass membrane protein</topology>
    </subcellularLocation>
</comment>
<dbReference type="Gene3D" id="3.50.4.10">
    <property type="entry name" value="Hepatocyte Growth Factor"/>
    <property type="match status" value="1"/>
</dbReference>
<evidence type="ECO:0000256" key="6">
    <source>
        <dbReference type="ARBA" id="ARBA00023180"/>
    </source>
</evidence>
<evidence type="ECO:0000256" key="8">
    <source>
        <dbReference type="SAM" id="SignalP"/>
    </source>
</evidence>
<dbReference type="InterPro" id="IPR036426">
    <property type="entry name" value="Bulb-type_lectin_dom_sf"/>
</dbReference>
<evidence type="ECO:0000313" key="12">
    <source>
        <dbReference type="EMBL" id="GJU08591.1"/>
    </source>
</evidence>
<feature type="chain" id="PRO_5045867035" evidence="8">
    <location>
        <begin position="25"/>
        <end position="944"/>
    </location>
</feature>
<dbReference type="SMART" id="SM00108">
    <property type="entry name" value="B_lectin"/>
    <property type="match status" value="1"/>
</dbReference>
<feature type="domain" description="Bulb-type lectin" evidence="10">
    <location>
        <begin position="25"/>
        <end position="149"/>
    </location>
</feature>
<keyword evidence="13" id="KW-1185">Reference proteome</keyword>
<dbReference type="EMBL" id="BQNB010021645">
    <property type="protein sequence ID" value="GJU08591.1"/>
    <property type="molecule type" value="Genomic_DNA"/>
</dbReference>
<dbReference type="InterPro" id="IPR011009">
    <property type="entry name" value="Kinase-like_dom_sf"/>
</dbReference>
<comment type="caution">
    <text evidence="12">The sequence shown here is derived from an EMBL/GenBank/DDBJ whole genome shotgun (WGS) entry which is preliminary data.</text>
</comment>
<reference evidence="12" key="2">
    <citation type="submission" date="2022-01" db="EMBL/GenBank/DDBJ databases">
        <authorList>
            <person name="Yamashiro T."/>
            <person name="Shiraishi A."/>
            <person name="Satake H."/>
            <person name="Nakayama K."/>
        </authorList>
    </citation>
    <scope>NUCLEOTIDE SEQUENCE</scope>
</reference>
<dbReference type="SUPFAM" id="SSF56112">
    <property type="entry name" value="Protein kinase-like (PK-like)"/>
    <property type="match status" value="1"/>
</dbReference>
<dbReference type="Pfam" id="PF01453">
    <property type="entry name" value="B_lectin"/>
    <property type="match status" value="1"/>
</dbReference>
<feature type="signal peptide" evidence="8">
    <location>
        <begin position="1"/>
        <end position="24"/>
    </location>
</feature>
<feature type="domain" description="Protein kinase" evidence="9">
    <location>
        <begin position="365"/>
        <end position="623"/>
    </location>
</feature>
<dbReference type="PROSITE" id="PS50927">
    <property type="entry name" value="BULB_LECTIN"/>
    <property type="match status" value="1"/>
</dbReference>
<evidence type="ECO:0000256" key="1">
    <source>
        <dbReference type="ARBA" id="ARBA00004167"/>
    </source>
</evidence>
<dbReference type="Gene3D" id="2.90.10.10">
    <property type="entry name" value="Bulb-type lectin domain"/>
    <property type="match status" value="1"/>
</dbReference>
<dbReference type="InterPro" id="IPR001480">
    <property type="entry name" value="Bulb-type_lectin_dom"/>
</dbReference>
<keyword evidence="12" id="KW-0808">Transferase</keyword>
<dbReference type="PROSITE" id="PS00108">
    <property type="entry name" value="PROTEIN_KINASE_ST"/>
    <property type="match status" value="1"/>
</dbReference>
<name>A0ABQ5J7U2_9ASTR</name>
<dbReference type="Proteomes" id="UP001151760">
    <property type="component" value="Unassembled WGS sequence"/>
</dbReference>
<dbReference type="PROSITE" id="PS50011">
    <property type="entry name" value="PROTEIN_KINASE_DOM"/>
    <property type="match status" value="1"/>
</dbReference>
<dbReference type="Pfam" id="PF00024">
    <property type="entry name" value="PAN_1"/>
    <property type="match status" value="1"/>
</dbReference>
<sequence>MSVKFHVFVVTITILSQLPTSCYGLSRGSSLKVENKNDILVSPNGLFTAGFHRVGENAYGFAVWFSEQVATTGSRTVVWMANRDEPVNGKRSKLSLEKDGNLVLVDAGRRVIWSTNTKSTSPLVQLQLNNTGNLVLHELGQPIWQSFDHPTDTLLPNQPFTKNTQLVSSRSPSNYSSVGRYQYNDRQIAILDSNGQFNSSDGFKIVSADYGTVRHRIMKIDTDGNLRLYSLVEHESGMKWEIQWQAVSYSCKIHGACDHKQLHNTEFYGYDIKLRIYRTVDSCKKDCLQDSTCTGFQYNWNDDLLGFGCFTKSQSSFICPRQVVTPIIRYDKHDNKQLGLLLVFGCLIGFVEIICVISELKKASHNFSEEIGRGGACVVYKGRLSDNRIAAIKRLNNTNNQGEAEFQAEVSTIGRVNHMNLIEMWGYCAEGKHRLIVYEYMENGSLANNLGIGKLDWATRFNIATGTAKGLAYLHEECLEWVLHCDVKPHNILLDANCIPKVADFGLSKLHFKRLSILHRVMLEMITGRSPLCMHEAYNENCKTEHGLVNWVRDKIHEFDESLTESWVNKIVDPSISSEYDRSTMENLVKIALQCAEEDREARPSMSQALNIREQPKHDHKVYGPSSDEDEEGEHAYPTNQQRNCMPRIKADIPTFSGSLNIEDFLDWVSETEKYFKLMDIPEDSQVKYVAYKLRGAASSWWDNLQTGRRRQRKQPIRTWRKMKRVIFMRLASRNQLSESDAQQVARFNNGLRYDIQAIGIGSSMYKTKMDTNQSSSSQSGGDAQVDHSKSTHEVDGGKKKTTTTTTSTHVNVNRDEGDKAHSESEDEGFIISPNAVFEDDDDHSEAFLGNENTYTFSKGGRKFTLRPYSDEVQATTTKEKKNQIMLCSTRNKEKNICATTILPDKVLNPIMYSWSSSFQEGENDGGPKLKKGIKDDPGRIKLD</sequence>
<dbReference type="SUPFAM" id="SSF51110">
    <property type="entry name" value="alpha-D-mannose-specific plant lectins"/>
    <property type="match status" value="1"/>
</dbReference>
<evidence type="ECO:0000256" key="2">
    <source>
        <dbReference type="ARBA" id="ARBA00022692"/>
    </source>
</evidence>
<dbReference type="CDD" id="cd00028">
    <property type="entry name" value="B_lectin"/>
    <property type="match status" value="1"/>
</dbReference>
<dbReference type="PANTHER" id="PTHR47974:SF3">
    <property type="entry name" value="RECEPTOR-LIKE SERINE_THREONINE-PROTEIN KINASE"/>
    <property type="match status" value="1"/>
</dbReference>
<feature type="region of interest" description="Disordered" evidence="7">
    <location>
        <begin position="603"/>
        <end position="642"/>
    </location>
</feature>
<keyword evidence="12" id="KW-0675">Receptor</keyword>
<feature type="compositionally biased region" description="Basic and acidic residues" evidence="7">
    <location>
        <begin position="785"/>
        <end position="799"/>
    </location>
</feature>
<gene>
    <name evidence="12" type="ORF">Tco_1125021</name>
</gene>
<keyword evidence="12" id="KW-0418">Kinase</keyword>
<dbReference type="Gene3D" id="1.10.510.10">
    <property type="entry name" value="Transferase(Phosphotransferase) domain 1"/>
    <property type="match status" value="2"/>
</dbReference>
<feature type="region of interest" description="Disordered" evidence="7">
    <location>
        <begin position="769"/>
        <end position="829"/>
    </location>
</feature>
<keyword evidence="6" id="KW-0325">Glycoprotein</keyword>
<dbReference type="PANTHER" id="PTHR47974">
    <property type="entry name" value="OS07G0415500 PROTEIN"/>
    <property type="match status" value="1"/>
</dbReference>
<dbReference type="InterPro" id="IPR008271">
    <property type="entry name" value="Ser/Thr_kinase_AS"/>
</dbReference>
<evidence type="ECO:0000256" key="7">
    <source>
        <dbReference type="SAM" id="MobiDB-lite"/>
    </source>
</evidence>
<organism evidence="12 13">
    <name type="scientific">Tanacetum coccineum</name>
    <dbReference type="NCBI Taxonomy" id="301880"/>
    <lineage>
        <taxon>Eukaryota</taxon>
        <taxon>Viridiplantae</taxon>
        <taxon>Streptophyta</taxon>
        <taxon>Embryophyta</taxon>
        <taxon>Tracheophyta</taxon>
        <taxon>Spermatophyta</taxon>
        <taxon>Magnoliopsida</taxon>
        <taxon>eudicotyledons</taxon>
        <taxon>Gunneridae</taxon>
        <taxon>Pentapetalae</taxon>
        <taxon>asterids</taxon>
        <taxon>campanulids</taxon>
        <taxon>Asterales</taxon>
        <taxon>Asteraceae</taxon>
        <taxon>Asteroideae</taxon>
        <taxon>Anthemideae</taxon>
        <taxon>Anthemidinae</taxon>
        <taxon>Tanacetum</taxon>
    </lineage>
</organism>
<feature type="compositionally biased region" description="Basic and acidic residues" evidence="7">
    <location>
        <begin position="933"/>
        <end position="944"/>
    </location>
</feature>
<evidence type="ECO:0000259" key="11">
    <source>
        <dbReference type="PROSITE" id="PS50948"/>
    </source>
</evidence>
<dbReference type="PROSITE" id="PS50948">
    <property type="entry name" value="PAN"/>
    <property type="match status" value="1"/>
</dbReference>
<dbReference type="InterPro" id="IPR000719">
    <property type="entry name" value="Prot_kinase_dom"/>
</dbReference>
<accession>A0ABQ5J7U2</accession>
<evidence type="ECO:0000256" key="5">
    <source>
        <dbReference type="ARBA" id="ARBA00023136"/>
    </source>
</evidence>
<feature type="region of interest" description="Disordered" evidence="7">
    <location>
        <begin position="917"/>
        <end position="944"/>
    </location>
</feature>
<dbReference type="Pfam" id="PF00069">
    <property type="entry name" value="Pkinase"/>
    <property type="match status" value="1"/>
</dbReference>
<evidence type="ECO:0000313" key="13">
    <source>
        <dbReference type="Proteomes" id="UP001151760"/>
    </source>
</evidence>
<dbReference type="GO" id="GO:0016301">
    <property type="term" value="F:kinase activity"/>
    <property type="evidence" value="ECO:0007669"/>
    <property type="project" value="UniProtKB-KW"/>
</dbReference>
<keyword evidence="2" id="KW-0812">Transmembrane</keyword>
<feature type="domain" description="Apple" evidence="11">
    <location>
        <begin position="257"/>
        <end position="323"/>
    </location>
</feature>
<keyword evidence="5" id="KW-0472">Membrane</keyword>
<dbReference type="InterPro" id="IPR003609">
    <property type="entry name" value="Pan_app"/>
</dbReference>
<keyword evidence="4" id="KW-1133">Transmembrane helix</keyword>
<evidence type="ECO:0000259" key="10">
    <source>
        <dbReference type="PROSITE" id="PS50927"/>
    </source>
</evidence>
<evidence type="ECO:0000259" key="9">
    <source>
        <dbReference type="PROSITE" id="PS50011"/>
    </source>
</evidence>
<reference evidence="12" key="1">
    <citation type="journal article" date="2022" name="Int. J. Mol. Sci.">
        <title>Draft Genome of Tanacetum Coccineum: Genomic Comparison of Closely Related Tanacetum-Family Plants.</title>
        <authorList>
            <person name="Yamashiro T."/>
            <person name="Shiraishi A."/>
            <person name="Nakayama K."/>
            <person name="Satake H."/>
        </authorList>
    </citation>
    <scope>NUCLEOTIDE SEQUENCE</scope>
</reference>
<keyword evidence="3 8" id="KW-0732">Signal</keyword>